<gene>
    <name evidence="1" type="ORF">ABID37_004322</name>
</gene>
<organism evidence="1 2">
    <name type="scientific">Aquamicrobium terrae</name>
    <dbReference type="NCBI Taxonomy" id="1324945"/>
    <lineage>
        <taxon>Bacteria</taxon>
        <taxon>Pseudomonadati</taxon>
        <taxon>Pseudomonadota</taxon>
        <taxon>Alphaproteobacteria</taxon>
        <taxon>Hyphomicrobiales</taxon>
        <taxon>Phyllobacteriaceae</taxon>
        <taxon>Aquamicrobium</taxon>
    </lineage>
</organism>
<evidence type="ECO:0000313" key="1">
    <source>
        <dbReference type="EMBL" id="MET3794082.1"/>
    </source>
</evidence>
<evidence type="ECO:0000313" key="2">
    <source>
        <dbReference type="Proteomes" id="UP001549076"/>
    </source>
</evidence>
<name>A0ABV2N5J4_9HYPH</name>
<dbReference type="RefSeq" id="WP_354198507.1">
    <property type="nucleotide sequence ID" value="NZ_JBEPML010000020.1"/>
</dbReference>
<accession>A0ABV2N5J4</accession>
<evidence type="ECO:0008006" key="3">
    <source>
        <dbReference type="Google" id="ProtNLM"/>
    </source>
</evidence>
<reference evidence="1 2" key="1">
    <citation type="submission" date="2024-06" db="EMBL/GenBank/DDBJ databases">
        <title>Genomic Encyclopedia of Type Strains, Phase IV (KMG-IV): sequencing the most valuable type-strain genomes for metagenomic binning, comparative biology and taxonomic classification.</title>
        <authorList>
            <person name="Goeker M."/>
        </authorList>
    </citation>
    <scope>NUCLEOTIDE SEQUENCE [LARGE SCALE GENOMIC DNA]</scope>
    <source>
        <strain evidence="1 2">DSM 27865</strain>
    </source>
</reference>
<proteinExistence type="predicted"/>
<keyword evidence="2" id="KW-1185">Reference proteome</keyword>
<dbReference type="InterPro" id="IPR006311">
    <property type="entry name" value="TAT_signal"/>
</dbReference>
<protein>
    <recommendedName>
        <fullName evidence="3">Gluconate 2-dehydrogenase subunit 3 family protein</fullName>
    </recommendedName>
</protein>
<dbReference type="EMBL" id="JBEPML010000020">
    <property type="protein sequence ID" value="MET3794082.1"/>
    <property type="molecule type" value="Genomic_DNA"/>
</dbReference>
<dbReference type="PROSITE" id="PS51318">
    <property type="entry name" value="TAT"/>
    <property type="match status" value="1"/>
</dbReference>
<comment type="caution">
    <text evidence="1">The sequence shown here is derived from an EMBL/GenBank/DDBJ whole genome shotgun (WGS) entry which is preliminary data.</text>
</comment>
<sequence>MHFSLKHRKPSNPLTHRVDRRLFLKTTSITAALGIGAATAGISGALAAQPLPDEAGATLLHMAKDIYPHDGLIPDQPYQAVVDAILEEARNDAAVATLCIDGLKDVNARTQSLYGKAYVDVASEDERVAVLRSVELTPFFQKLRTGLLFGIYNNKELWPKLGYEGSSWEEGGYLYRGFDDLDWL</sequence>
<dbReference type="Proteomes" id="UP001549076">
    <property type="component" value="Unassembled WGS sequence"/>
</dbReference>